<reference evidence="7" key="1">
    <citation type="journal article" date="2014" name="Int. J. Syst. Evol. Microbiol.">
        <title>Complete genome sequence of Corynebacterium casei LMG S-19264T (=DSM 44701T), isolated from a smear-ripened cheese.</title>
        <authorList>
            <consortium name="US DOE Joint Genome Institute (JGI-PGF)"/>
            <person name="Walter F."/>
            <person name="Albersmeier A."/>
            <person name="Kalinowski J."/>
            <person name="Ruckert C."/>
        </authorList>
    </citation>
    <scope>NUCLEOTIDE SEQUENCE</scope>
    <source>
        <strain evidence="7">CGMCC 1.15725</strain>
    </source>
</reference>
<keyword evidence="5 6" id="KW-0472">Membrane</keyword>
<evidence type="ECO:0000256" key="3">
    <source>
        <dbReference type="ARBA" id="ARBA00022692"/>
    </source>
</evidence>
<feature type="transmembrane region" description="Helical" evidence="6">
    <location>
        <begin position="406"/>
        <end position="426"/>
    </location>
</feature>
<dbReference type="InterPro" id="IPR050833">
    <property type="entry name" value="Poly_Biosynth_Transport"/>
</dbReference>
<dbReference type="RefSeq" id="WP_189049322.1">
    <property type="nucleotide sequence ID" value="NZ_BMJQ01000011.1"/>
</dbReference>
<dbReference type="Proteomes" id="UP000646365">
    <property type="component" value="Unassembled WGS sequence"/>
</dbReference>
<feature type="transmembrane region" description="Helical" evidence="6">
    <location>
        <begin position="239"/>
        <end position="263"/>
    </location>
</feature>
<feature type="transmembrane region" description="Helical" evidence="6">
    <location>
        <begin position="191"/>
        <end position="214"/>
    </location>
</feature>
<evidence type="ECO:0008006" key="9">
    <source>
        <dbReference type="Google" id="ProtNLM"/>
    </source>
</evidence>
<keyword evidence="8" id="KW-1185">Reference proteome</keyword>
<feature type="transmembrane region" description="Helical" evidence="6">
    <location>
        <begin position="21"/>
        <end position="42"/>
    </location>
</feature>
<comment type="caution">
    <text evidence="7">The sequence shown here is derived from an EMBL/GenBank/DDBJ whole genome shotgun (WGS) entry which is preliminary data.</text>
</comment>
<evidence type="ECO:0000256" key="4">
    <source>
        <dbReference type="ARBA" id="ARBA00022989"/>
    </source>
</evidence>
<gene>
    <name evidence="7" type="ORF">GCM10011611_41500</name>
</gene>
<comment type="subcellular location">
    <subcellularLocation>
        <location evidence="1">Cell membrane</location>
        <topology evidence="1">Multi-pass membrane protein</topology>
    </subcellularLocation>
</comment>
<evidence type="ECO:0000313" key="8">
    <source>
        <dbReference type="Proteomes" id="UP000646365"/>
    </source>
</evidence>
<feature type="transmembrane region" description="Helical" evidence="6">
    <location>
        <begin position="353"/>
        <end position="374"/>
    </location>
</feature>
<feature type="transmembrane region" description="Helical" evidence="6">
    <location>
        <begin position="381"/>
        <end position="400"/>
    </location>
</feature>
<dbReference type="EMBL" id="BMJQ01000011">
    <property type="protein sequence ID" value="GGF31067.1"/>
    <property type="molecule type" value="Genomic_DNA"/>
</dbReference>
<keyword evidence="4 6" id="KW-1133">Transmembrane helix</keyword>
<feature type="transmembrane region" description="Helical" evidence="6">
    <location>
        <begin position="311"/>
        <end position="333"/>
    </location>
</feature>
<keyword evidence="2" id="KW-1003">Cell membrane</keyword>
<protein>
    <recommendedName>
        <fullName evidence="9">Oligosaccharide flippase family protein</fullName>
    </recommendedName>
</protein>
<feature type="transmembrane region" description="Helical" evidence="6">
    <location>
        <begin position="269"/>
        <end position="290"/>
    </location>
</feature>
<dbReference type="AlphaFoldDB" id="A0A8J2YW95"/>
<keyword evidence="3 6" id="KW-0812">Transmembrane</keyword>
<dbReference type="PANTHER" id="PTHR30250:SF26">
    <property type="entry name" value="PSMA PROTEIN"/>
    <property type="match status" value="1"/>
</dbReference>
<dbReference type="GO" id="GO:0015297">
    <property type="term" value="F:antiporter activity"/>
    <property type="evidence" value="ECO:0007669"/>
    <property type="project" value="InterPro"/>
</dbReference>
<accession>A0A8J2YW95</accession>
<feature type="transmembrane region" description="Helical" evidence="6">
    <location>
        <begin position="168"/>
        <end position="185"/>
    </location>
</feature>
<organism evidence="7 8">
    <name type="scientific">Aliidongia dinghuensis</name>
    <dbReference type="NCBI Taxonomy" id="1867774"/>
    <lineage>
        <taxon>Bacteria</taxon>
        <taxon>Pseudomonadati</taxon>
        <taxon>Pseudomonadota</taxon>
        <taxon>Alphaproteobacteria</taxon>
        <taxon>Rhodospirillales</taxon>
        <taxon>Dongiaceae</taxon>
        <taxon>Aliidongia</taxon>
    </lineage>
</organism>
<sequence>MTAEHARRRNRRMLWSMLAGFPVRMLQIVSGLLIVPLAYRYLGAERYGLWAAVTAIGQMVPLADLGIGNGLITAISAATGREEPERIRSAVSTAMLIVGTIAALLLVVLGLLVLFSDWARWLNVAGTDAAGDARPAGAVCVLMALLTLPVGLAAKIRIGLQETFRNSVWDASGVVVTLGLFVAATRLDAGMAVLAVALGTGPLLAACCNGIELWRRRNLTPRWVAIDFTGFRPVARLGLLYFALACSAALATAADNVIAIRLLGAESAAAVGIAGKVFGASQAVVIVALMPLWPAFGEALARGDHQWARRALWRAVILSFCVSAAGAGVLLAIAKPAIHIWLGRNADLPTGLLLANAAWLVSQSVGNVFAMLLNGAGVIRFQIIVSVSYALIALALKLWLAHVLGIAGIVWATVASYVLFLLPLYARYAWRHLARIAAAG</sequence>
<name>A0A8J2YW95_9PROT</name>
<dbReference type="GO" id="GO:0005886">
    <property type="term" value="C:plasma membrane"/>
    <property type="evidence" value="ECO:0007669"/>
    <property type="project" value="UniProtKB-SubCell"/>
</dbReference>
<evidence type="ECO:0000256" key="6">
    <source>
        <dbReference type="SAM" id="Phobius"/>
    </source>
</evidence>
<proteinExistence type="predicted"/>
<dbReference type="PANTHER" id="PTHR30250">
    <property type="entry name" value="PST FAMILY PREDICTED COLANIC ACID TRANSPORTER"/>
    <property type="match status" value="1"/>
</dbReference>
<feature type="transmembrane region" description="Helical" evidence="6">
    <location>
        <begin position="135"/>
        <end position="156"/>
    </location>
</feature>
<feature type="transmembrane region" description="Helical" evidence="6">
    <location>
        <begin position="93"/>
        <end position="115"/>
    </location>
</feature>
<reference evidence="7" key="2">
    <citation type="submission" date="2020-09" db="EMBL/GenBank/DDBJ databases">
        <authorList>
            <person name="Sun Q."/>
            <person name="Zhou Y."/>
        </authorList>
    </citation>
    <scope>NUCLEOTIDE SEQUENCE</scope>
    <source>
        <strain evidence="7">CGMCC 1.15725</strain>
    </source>
</reference>
<evidence type="ECO:0000256" key="2">
    <source>
        <dbReference type="ARBA" id="ARBA00022475"/>
    </source>
</evidence>
<evidence type="ECO:0000256" key="5">
    <source>
        <dbReference type="ARBA" id="ARBA00023136"/>
    </source>
</evidence>
<evidence type="ECO:0000256" key="1">
    <source>
        <dbReference type="ARBA" id="ARBA00004651"/>
    </source>
</evidence>
<dbReference type="GO" id="GO:0042910">
    <property type="term" value="F:xenobiotic transmembrane transporter activity"/>
    <property type="evidence" value="ECO:0007669"/>
    <property type="project" value="InterPro"/>
</dbReference>
<feature type="transmembrane region" description="Helical" evidence="6">
    <location>
        <begin position="48"/>
        <end position="72"/>
    </location>
</feature>
<evidence type="ECO:0000313" key="7">
    <source>
        <dbReference type="EMBL" id="GGF31067.1"/>
    </source>
</evidence>